<evidence type="ECO:0000313" key="6">
    <source>
        <dbReference type="Proteomes" id="UP000178735"/>
    </source>
</evidence>
<dbReference type="InterPro" id="IPR036907">
    <property type="entry name" value="5'-Nucleotdase_C_sf"/>
</dbReference>
<organism evidence="5 6">
    <name type="scientific">Candidatus Wallbacteria bacterium GWC2_49_35</name>
    <dbReference type="NCBI Taxonomy" id="1817813"/>
    <lineage>
        <taxon>Bacteria</taxon>
        <taxon>Candidatus Walliibacteriota</taxon>
    </lineage>
</organism>
<dbReference type="GO" id="GO:0000166">
    <property type="term" value="F:nucleotide binding"/>
    <property type="evidence" value="ECO:0007669"/>
    <property type="project" value="UniProtKB-KW"/>
</dbReference>
<feature type="domain" description="5'-Nucleotidase C-terminal" evidence="4">
    <location>
        <begin position="343"/>
        <end position="487"/>
    </location>
</feature>
<dbReference type="Proteomes" id="UP000178735">
    <property type="component" value="Unassembled WGS sequence"/>
</dbReference>
<comment type="similarity">
    <text evidence="2">Belongs to the 5'-nucleotidase family.</text>
</comment>
<proteinExistence type="inferred from homology"/>
<evidence type="ECO:0000259" key="3">
    <source>
        <dbReference type="Pfam" id="PF00149"/>
    </source>
</evidence>
<dbReference type="PANTHER" id="PTHR11575">
    <property type="entry name" value="5'-NUCLEOTIDASE-RELATED"/>
    <property type="match status" value="1"/>
</dbReference>
<reference evidence="5 6" key="1">
    <citation type="journal article" date="2016" name="Nat. Commun.">
        <title>Thousands of microbial genomes shed light on interconnected biogeochemical processes in an aquifer system.</title>
        <authorList>
            <person name="Anantharaman K."/>
            <person name="Brown C.T."/>
            <person name="Hug L.A."/>
            <person name="Sharon I."/>
            <person name="Castelle C.J."/>
            <person name="Probst A.J."/>
            <person name="Thomas B.C."/>
            <person name="Singh A."/>
            <person name="Wilkins M.J."/>
            <person name="Karaoz U."/>
            <person name="Brodie E.L."/>
            <person name="Williams K.H."/>
            <person name="Hubbard S.S."/>
            <person name="Banfield J.F."/>
        </authorList>
    </citation>
    <scope>NUCLEOTIDE SEQUENCE [LARGE SCALE GENOMIC DNA]</scope>
</reference>
<dbReference type="InterPro" id="IPR004843">
    <property type="entry name" value="Calcineurin-like_PHP"/>
</dbReference>
<dbReference type="Pfam" id="PF02872">
    <property type="entry name" value="5_nucleotid_C"/>
    <property type="match status" value="1"/>
</dbReference>
<evidence type="ECO:0000259" key="4">
    <source>
        <dbReference type="Pfam" id="PF02872"/>
    </source>
</evidence>
<gene>
    <name evidence="5" type="ORF">A2008_04990</name>
</gene>
<dbReference type="AlphaFoldDB" id="A0A1F7WGP1"/>
<evidence type="ECO:0000256" key="2">
    <source>
        <dbReference type="RuleBase" id="RU362119"/>
    </source>
</evidence>
<keyword evidence="2" id="KW-0378">Hydrolase</keyword>
<evidence type="ECO:0000256" key="1">
    <source>
        <dbReference type="ARBA" id="ARBA00022729"/>
    </source>
</evidence>
<keyword evidence="1" id="KW-0732">Signal</keyword>
<dbReference type="Gene3D" id="3.90.780.10">
    <property type="entry name" value="5'-Nucleotidase, C-terminal domain"/>
    <property type="match status" value="1"/>
</dbReference>
<evidence type="ECO:0008006" key="7">
    <source>
        <dbReference type="Google" id="ProtNLM"/>
    </source>
</evidence>
<dbReference type="PROSITE" id="PS51257">
    <property type="entry name" value="PROKAR_LIPOPROTEIN"/>
    <property type="match status" value="1"/>
</dbReference>
<dbReference type="PANTHER" id="PTHR11575:SF24">
    <property type="entry name" value="5'-NUCLEOTIDASE"/>
    <property type="match status" value="1"/>
</dbReference>
<dbReference type="SUPFAM" id="SSF56300">
    <property type="entry name" value="Metallo-dependent phosphatases"/>
    <property type="match status" value="1"/>
</dbReference>
<dbReference type="InterPro" id="IPR029052">
    <property type="entry name" value="Metallo-depent_PP-like"/>
</dbReference>
<dbReference type="GO" id="GO:0009166">
    <property type="term" value="P:nucleotide catabolic process"/>
    <property type="evidence" value="ECO:0007669"/>
    <property type="project" value="InterPro"/>
</dbReference>
<dbReference type="EMBL" id="MGFH01000233">
    <property type="protein sequence ID" value="OGM01569.1"/>
    <property type="molecule type" value="Genomic_DNA"/>
</dbReference>
<name>A0A1F7WGP1_9BACT</name>
<keyword evidence="2" id="KW-0547">Nucleotide-binding</keyword>
<protein>
    <recommendedName>
        <fullName evidence="7">Multifunctional 2',3'-cyclic-nucleotide 2'-phosphodiesterase/5'-nucleotidase/3'-nucleotidase</fullName>
    </recommendedName>
</protein>
<evidence type="ECO:0000313" key="5">
    <source>
        <dbReference type="EMBL" id="OGM01569.1"/>
    </source>
</evidence>
<dbReference type="Gene3D" id="3.60.21.10">
    <property type="match status" value="1"/>
</dbReference>
<dbReference type="SUPFAM" id="SSF55816">
    <property type="entry name" value="5'-nucleotidase (syn. UDP-sugar hydrolase), C-terminal domain"/>
    <property type="match status" value="1"/>
</dbReference>
<dbReference type="GO" id="GO:0016787">
    <property type="term" value="F:hydrolase activity"/>
    <property type="evidence" value="ECO:0007669"/>
    <property type="project" value="UniProtKB-KW"/>
</dbReference>
<comment type="caution">
    <text evidence="5">The sequence shown here is derived from an EMBL/GenBank/DDBJ whole genome shotgun (WGS) entry which is preliminary data.</text>
</comment>
<dbReference type="InterPro" id="IPR006179">
    <property type="entry name" value="5_nucleotidase/apyrase"/>
</dbReference>
<feature type="domain" description="Calcineurin-like phosphoesterase" evidence="3">
    <location>
        <begin position="52"/>
        <end position="258"/>
    </location>
</feature>
<dbReference type="Pfam" id="PF00149">
    <property type="entry name" value="Metallophos"/>
    <property type="match status" value="1"/>
</dbReference>
<dbReference type="STRING" id="1817813.A2008_04990"/>
<sequence length="541" mass="57596">MNEYIRSGRDGRPFKIRAMALTAFLLLLLPILSSCIFTDGEPDPSSAYRELTIYHINDPHSHLDPLKDPADGIYYGGASRLKTLLNGANRNKSIFLAAGDFVQGTLYYNFFHGAAEVEVFNAMGVDAACLGNHEFDGGTAQLESYFSKTAFPLLCSNIVFKTSPSLAALIKPYAVIEKNGLKIAVIGADTHELIDDSPKLGTDIAVDDPSEAVKKLAAELRGGVDLVVALTHIGHDVDLKLAAEAEGLDIIIGGHSHTAVERPVAVAGKGGVCYVAQAGAYMKYLGWLKLGVAPKEFVRPGAARFIFETGGLTPIDQSITPDAAVDAIVQKYSGQIGQEVKKVIAHTAVELVGTKDIARSRECNLGNLYADALLESTGAELAIVNGGTFRQSITGPEISVESVLNASPYDSVVATINVSGEDILEDLKMTFARADGIWGGFLQVSRGVRIASENGALISATLNGAAIDPLKTYKLATSDYIAGGGDGHSRYAGKNPDLGAMLKTNDVVIEYIKNLPQPVNYTTEGRIVITINQAPVIFNRP</sequence>
<dbReference type="PRINTS" id="PR01607">
    <property type="entry name" value="APYRASEFAMLY"/>
</dbReference>
<dbReference type="InterPro" id="IPR008334">
    <property type="entry name" value="5'-Nucleotdase_C"/>
</dbReference>
<accession>A0A1F7WGP1</accession>